<dbReference type="GO" id="GO:0016020">
    <property type="term" value="C:membrane"/>
    <property type="evidence" value="ECO:0007669"/>
    <property type="project" value="UniProtKB-SubCell"/>
</dbReference>
<feature type="region of interest" description="Disordered" evidence="6">
    <location>
        <begin position="310"/>
        <end position="343"/>
    </location>
</feature>
<accession>A0A2T4BX45</accession>
<evidence type="ECO:0000256" key="7">
    <source>
        <dbReference type="SAM" id="Phobius"/>
    </source>
</evidence>
<sequence length="454" mass="49911">MSSPAAPPPDAAAAAAAAAAFHQFTVEAFTLLGVGIFVTVLRTAARVRFGGWRNLSGDDYLAWLAVLFYIAETCLAYSVGNKANGLANNNMTDEQRAALSPDDPEYHLRVLGSKIQIAGWSTYSTLLWTLKTSLLFFYIRLTDGLARHYRIRIYIGFGLLAGSYITVAMNLYLSCRPFHKLWQIYPDPGNVCYPAVSNQIIWVYWTFNVLTDMYIISVPLPMLWGTSLKPWRKIGLIFLFSGGLFVIVCATLRSALITLDTANGAQLAGSWAVRETFVAVVTTNLPMLVPMAKVLLGPFIGSILSSRRSTQKLDDGTPKSLVTFGGSTKSWRGRGPPTANPITNFTISESEERIVEDVRMQDLKVWSDGRDHQGDHHHQQSRADEESGSREIHKHVEIDIVTTSQRLSEEQRQMSSDEHARRLRGAFPFPGGGNGEGGDGNSNGSGMNNGMGRA</sequence>
<evidence type="ECO:0000256" key="1">
    <source>
        <dbReference type="ARBA" id="ARBA00004141"/>
    </source>
</evidence>
<evidence type="ECO:0000256" key="4">
    <source>
        <dbReference type="ARBA" id="ARBA00023136"/>
    </source>
</evidence>
<feature type="transmembrane region" description="Helical" evidence="7">
    <location>
        <begin position="12"/>
        <end position="40"/>
    </location>
</feature>
<feature type="transmembrane region" description="Helical" evidence="7">
    <location>
        <begin position="277"/>
        <end position="304"/>
    </location>
</feature>
<feature type="domain" description="Rhodopsin" evidence="8">
    <location>
        <begin position="42"/>
        <end position="292"/>
    </location>
</feature>
<evidence type="ECO:0000259" key="8">
    <source>
        <dbReference type="Pfam" id="PF20684"/>
    </source>
</evidence>
<evidence type="ECO:0000313" key="10">
    <source>
        <dbReference type="Proteomes" id="UP000240760"/>
    </source>
</evidence>
<protein>
    <recommendedName>
        <fullName evidence="8">Rhodopsin domain-containing protein</fullName>
    </recommendedName>
</protein>
<dbReference type="Pfam" id="PF20684">
    <property type="entry name" value="Fung_rhodopsin"/>
    <property type="match status" value="1"/>
</dbReference>
<dbReference type="InterPro" id="IPR049326">
    <property type="entry name" value="Rhodopsin_dom_fungi"/>
</dbReference>
<reference evidence="9 10" key="1">
    <citation type="submission" date="2016-07" db="EMBL/GenBank/DDBJ databases">
        <title>Multiple horizontal gene transfer events from other fungi enriched the ability of initially mycotrophic Trichoderma (Ascomycota) to feed on dead plant biomass.</title>
        <authorList>
            <consortium name="DOE Joint Genome Institute"/>
            <person name="Aerts A."/>
            <person name="Atanasova L."/>
            <person name="Chenthamara K."/>
            <person name="Zhang J."/>
            <person name="Grujic M."/>
            <person name="Henrissat B."/>
            <person name="Kuo A."/>
            <person name="Salamov A."/>
            <person name="Lipzen A."/>
            <person name="Labutti K."/>
            <person name="Barry K."/>
            <person name="Miao Y."/>
            <person name="Rahimi M.J."/>
            <person name="Shen Q."/>
            <person name="Grigoriev I.V."/>
            <person name="Kubicek C.P."/>
            <person name="Druzhinina I.S."/>
        </authorList>
    </citation>
    <scope>NUCLEOTIDE SEQUENCE [LARGE SCALE GENOMIC DNA]</scope>
    <source>
        <strain evidence="9 10">ATCC 18648</strain>
    </source>
</reference>
<feature type="transmembrane region" description="Helical" evidence="7">
    <location>
        <begin position="117"/>
        <end position="139"/>
    </location>
</feature>
<dbReference type="PANTHER" id="PTHR33048:SF105">
    <property type="match status" value="1"/>
</dbReference>
<keyword evidence="4 7" id="KW-0472">Membrane</keyword>
<feature type="transmembrane region" description="Helical" evidence="7">
    <location>
        <begin position="151"/>
        <end position="173"/>
    </location>
</feature>
<evidence type="ECO:0000313" key="9">
    <source>
        <dbReference type="EMBL" id="PTB73824.1"/>
    </source>
</evidence>
<dbReference type="STRING" id="983965.A0A2T4BX45"/>
<feature type="transmembrane region" description="Helical" evidence="7">
    <location>
        <begin position="236"/>
        <end position="257"/>
    </location>
</feature>
<evidence type="ECO:0000256" key="2">
    <source>
        <dbReference type="ARBA" id="ARBA00022692"/>
    </source>
</evidence>
<proteinExistence type="inferred from homology"/>
<comment type="subcellular location">
    <subcellularLocation>
        <location evidence="1">Membrane</location>
        <topology evidence="1">Multi-pass membrane protein</topology>
    </subcellularLocation>
</comment>
<keyword evidence="3 7" id="KW-1133">Transmembrane helix</keyword>
<dbReference type="OrthoDB" id="2988756at2759"/>
<gene>
    <name evidence="9" type="ORF">M440DRAFT_1404022</name>
</gene>
<feature type="transmembrane region" description="Helical" evidence="7">
    <location>
        <begin position="202"/>
        <end position="224"/>
    </location>
</feature>
<keyword evidence="2 7" id="KW-0812">Transmembrane</keyword>
<dbReference type="InterPro" id="IPR052337">
    <property type="entry name" value="SAT4-like"/>
</dbReference>
<keyword evidence="10" id="KW-1185">Reference proteome</keyword>
<organism evidence="9 10">
    <name type="scientific">Trichoderma longibrachiatum ATCC 18648</name>
    <dbReference type="NCBI Taxonomy" id="983965"/>
    <lineage>
        <taxon>Eukaryota</taxon>
        <taxon>Fungi</taxon>
        <taxon>Dikarya</taxon>
        <taxon>Ascomycota</taxon>
        <taxon>Pezizomycotina</taxon>
        <taxon>Sordariomycetes</taxon>
        <taxon>Hypocreomycetidae</taxon>
        <taxon>Hypocreales</taxon>
        <taxon>Hypocreaceae</taxon>
        <taxon>Trichoderma</taxon>
    </lineage>
</organism>
<dbReference type="AlphaFoldDB" id="A0A2T4BX45"/>
<evidence type="ECO:0000256" key="5">
    <source>
        <dbReference type="ARBA" id="ARBA00038359"/>
    </source>
</evidence>
<dbReference type="EMBL" id="KZ679137">
    <property type="protein sequence ID" value="PTB73824.1"/>
    <property type="molecule type" value="Genomic_DNA"/>
</dbReference>
<feature type="compositionally biased region" description="Basic and acidic residues" evidence="6">
    <location>
        <begin position="407"/>
        <end position="420"/>
    </location>
</feature>
<feature type="compositionally biased region" description="Gly residues" evidence="6">
    <location>
        <begin position="430"/>
        <end position="454"/>
    </location>
</feature>
<dbReference type="Proteomes" id="UP000240760">
    <property type="component" value="Unassembled WGS sequence"/>
</dbReference>
<feature type="compositionally biased region" description="Basic and acidic residues" evidence="6">
    <location>
        <begin position="368"/>
        <end position="398"/>
    </location>
</feature>
<comment type="similarity">
    <text evidence="5">Belongs to the SAT4 family.</text>
</comment>
<feature type="transmembrane region" description="Helical" evidence="7">
    <location>
        <begin position="60"/>
        <end position="80"/>
    </location>
</feature>
<evidence type="ECO:0000256" key="6">
    <source>
        <dbReference type="SAM" id="MobiDB-lite"/>
    </source>
</evidence>
<evidence type="ECO:0000256" key="3">
    <source>
        <dbReference type="ARBA" id="ARBA00022989"/>
    </source>
</evidence>
<feature type="region of interest" description="Disordered" evidence="6">
    <location>
        <begin position="368"/>
        <end position="454"/>
    </location>
</feature>
<dbReference type="PANTHER" id="PTHR33048">
    <property type="entry name" value="PTH11-LIKE INTEGRAL MEMBRANE PROTEIN (AFU_ORTHOLOGUE AFUA_5G11245)"/>
    <property type="match status" value="1"/>
</dbReference>
<name>A0A2T4BX45_TRILO</name>